<gene>
    <name evidence="1" type="ORF">AVDCRST_MAG74-3728</name>
</gene>
<reference evidence="1" key="1">
    <citation type="submission" date="2020-02" db="EMBL/GenBank/DDBJ databases">
        <authorList>
            <person name="Meier V. D."/>
        </authorList>
    </citation>
    <scope>NUCLEOTIDE SEQUENCE</scope>
    <source>
        <strain evidence="1">AVDCRST_MAG74</strain>
    </source>
</reference>
<evidence type="ECO:0000313" key="1">
    <source>
        <dbReference type="EMBL" id="CAA9428376.1"/>
    </source>
</evidence>
<proteinExistence type="predicted"/>
<dbReference type="AlphaFoldDB" id="A0A6J4PX40"/>
<sequence>MFESIEILIVLAIFVVAILYSSVGHDCASDYLAVMALLAVTPGTSRPAALVLISSSPQSPSYSFIAPDISIRKFFCRSRRLRFRWLSSAE</sequence>
<accession>A0A6J4PX40</accession>
<organism evidence="1">
    <name type="scientific">uncultured Pyrinomonadaceae bacterium</name>
    <dbReference type="NCBI Taxonomy" id="2283094"/>
    <lineage>
        <taxon>Bacteria</taxon>
        <taxon>Pseudomonadati</taxon>
        <taxon>Acidobacteriota</taxon>
        <taxon>Blastocatellia</taxon>
        <taxon>Blastocatellales</taxon>
        <taxon>Pyrinomonadaceae</taxon>
        <taxon>environmental samples</taxon>
    </lineage>
</organism>
<protein>
    <submittedName>
        <fullName evidence="1">Uncharacterized protein</fullName>
    </submittedName>
</protein>
<dbReference type="EMBL" id="CADCUR010000297">
    <property type="protein sequence ID" value="CAA9428376.1"/>
    <property type="molecule type" value="Genomic_DNA"/>
</dbReference>
<name>A0A6J4PX40_9BACT</name>